<dbReference type="Gene3D" id="3.90.1640.30">
    <property type="match status" value="1"/>
</dbReference>
<proteinExistence type="inferred from homology"/>
<organism evidence="11 12">
    <name type="scientific">Carboxydichorda subterranea</name>
    <dbReference type="NCBI Taxonomy" id="3109565"/>
    <lineage>
        <taxon>Bacteria</taxon>
        <taxon>Bacillati</taxon>
        <taxon>Bacillota</taxon>
        <taxon>Limnochordia</taxon>
        <taxon>Limnochordales</taxon>
        <taxon>Geochordaceae</taxon>
        <taxon>Carboxydichorda</taxon>
    </lineage>
</organism>
<evidence type="ECO:0000256" key="1">
    <source>
        <dbReference type="ARBA" id="ARBA00005915"/>
    </source>
</evidence>
<evidence type="ECO:0000256" key="2">
    <source>
        <dbReference type="ARBA" id="ARBA00019841"/>
    </source>
</evidence>
<sequence length="895" mass="96812">MGQGVVGVQAVEWRSRAPQPARARRLAALLGLHPVLGQLLIHRGIEEPAAAAEFLRTPAPSRQAWRLPGVKQAAWRILQALRRHEPVVVYGDYDADGQTAAAILVRALRYLGGRVHWFIPHRLSLGYGLHQEVLLEMAERGIRLVVAVDCGLTAIEPVREAQRRGLDVVVVDHHEPASTLPEAAAIVAAHRLGAWPGADRLSAAGLAYHTAMALLDLAGTEEGPMAPALVQLAAIGTVADVVSLTGENRRLVREGLQQIRTAPLPGIAALARVAGVDPGSVDAYHVAYILAPRLNAAGRVDDPGVGVGLLLAEEEPQAQAAALRLEEANRARQATEREVLDQALERAEALVEAEDPPILVVSGEGWHPGVIGVVASRLVDRFARPALVITTEGEKARGSGRSVPGVDLYALLSACSRTFTHFGGHPMAAGFSLASADVEALRDCVTQTLASRWRGPYVRVLDVEAWVDLRDVDETLVRQLRLLEPHGEGNPRPVLASQGLAVVEARPIGADGRHLRLVVKERREGKEMPVVAFGKAEAWKEILDRATSAGVPVDLAFTPQMGRWGEVELKALELRESARDGCAPLVWDPQGSRSPVLPAGSEAELRPRRPEGATPAPAVVEDRRGLADEGIGALAGWLRHTLDAMPGTTDEVGVLVVVHEWREAVRTCAALWEHAPDLAHRVGWMDEGAGRAAAGGPPWETALLHGPRALVASHPRGMELLDAAGVVLVWQVPPDVWEWKAAWRNRGAVRVVLGYGEAERDRLERTILQALPGVEELRHIFRLCSAQARVAGPRLGPDVVGLVQSLQVLDPAWRPGRPVQLVERALMVFEDLGLVERLAGDGGWVWKGARAGVKLDLAQSRRYNEFTRARRSWQEVVQEAFRQGAPAWWQRGCGG</sequence>
<dbReference type="InterPro" id="IPR038763">
    <property type="entry name" value="DHH_sf"/>
</dbReference>
<dbReference type="SUPFAM" id="SSF64182">
    <property type="entry name" value="DHH phosphoesterases"/>
    <property type="match status" value="1"/>
</dbReference>
<dbReference type="Pfam" id="PF01368">
    <property type="entry name" value="DHH"/>
    <property type="match status" value="1"/>
</dbReference>
<keyword evidence="6" id="KW-0175">Coiled coil</keyword>
<keyword evidence="3" id="KW-0540">Nuclease</keyword>
<evidence type="ECO:0000259" key="10">
    <source>
        <dbReference type="Pfam" id="PF17768"/>
    </source>
</evidence>
<comment type="similarity">
    <text evidence="1">Belongs to the RecJ family.</text>
</comment>
<reference evidence="11 12" key="1">
    <citation type="journal article" date="2024" name="Front. Microbiol.">
        <title>Novel thermophilic genera Geochorda gen. nov. and Carboxydochorda gen. nov. from the deep terrestrial subsurface reveal the ecophysiological diversity in the class Limnochordia.</title>
        <authorList>
            <person name="Karnachuk O.V."/>
            <person name="Lukina A.P."/>
            <person name="Avakyan M.R."/>
            <person name="Kadnikov V.V."/>
            <person name="Begmatov S."/>
            <person name="Beletsky A.V."/>
            <person name="Vlasova K.G."/>
            <person name="Novikov A.A."/>
            <person name="Shcherbakova V.A."/>
            <person name="Mardanov A.V."/>
            <person name="Ravin N.V."/>
        </authorList>
    </citation>
    <scope>NUCLEOTIDE SEQUENCE [LARGE SCALE GENOMIC DNA]</scope>
    <source>
        <strain evidence="11 12">L945</strain>
    </source>
</reference>
<evidence type="ECO:0000259" key="9">
    <source>
        <dbReference type="Pfam" id="PF02272"/>
    </source>
</evidence>
<evidence type="ECO:0000313" key="12">
    <source>
        <dbReference type="Proteomes" id="UP001332192"/>
    </source>
</evidence>
<accession>A0ABZ1BZN8</accession>
<dbReference type="InterPro" id="IPR041122">
    <property type="entry name" value="RecJ_OB"/>
</dbReference>
<protein>
    <recommendedName>
        <fullName evidence="2">Single-stranded-DNA-specific exonuclease RecJ</fullName>
    </recommendedName>
</protein>
<keyword evidence="4" id="KW-0378">Hydrolase</keyword>
<dbReference type="Gene3D" id="3.10.310.30">
    <property type="match status" value="1"/>
</dbReference>
<dbReference type="Pfam" id="PF02272">
    <property type="entry name" value="DHHA1"/>
    <property type="match status" value="1"/>
</dbReference>
<evidence type="ECO:0000256" key="6">
    <source>
        <dbReference type="SAM" id="Coils"/>
    </source>
</evidence>
<dbReference type="GO" id="GO:0004527">
    <property type="term" value="F:exonuclease activity"/>
    <property type="evidence" value="ECO:0007669"/>
    <property type="project" value="UniProtKB-KW"/>
</dbReference>
<dbReference type="InterPro" id="IPR003156">
    <property type="entry name" value="DHHA1_dom"/>
</dbReference>
<feature type="domain" description="DHHA1" evidence="9">
    <location>
        <begin position="357"/>
        <end position="449"/>
    </location>
</feature>
<evidence type="ECO:0000313" key="11">
    <source>
        <dbReference type="EMBL" id="WRP18296.1"/>
    </source>
</evidence>
<dbReference type="InterPro" id="IPR051673">
    <property type="entry name" value="SSDNA_exonuclease_RecJ"/>
</dbReference>
<dbReference type="Pfam" id="PF17768">
    <property type="entry name" value="RecJ_OB"/>
    <property type="match status" value="1"/>
</dbReference>
<name>A0ABZ1BZN8_9FIRM</name>
<evidence type="ECO:0000256" key="7">
    <source>
        <dbReference type="SAM" id="MobiDB-lite"/>
    </source>
</evidence>
<dbReference type="RefSeq" id="WP_324717567.1">
    <property type="nucleotide sequence ID" value="NZ_CP141615.1"/>
</dbReference>
<gene>
    <name evidence="11" type="primary">recJ</name>
    <name evidence="11" type="ORF">U7230_04620</name>
</gene>
<dbReference type="InterPro" id="IPR001667">
    <property type="entry name" value="DDH_dom"/>
</dbReference>
<dbReference type="PANTHER" id="PTHR30255">
    <property type="entry name" value="SINGLE-STRANDED-DNA-SPECIFIC EXONUCLEASE RECJ"/>
    <property type="match status" value="1"/>
</dbReference>
<dbReference type="InterPro" id="IPR004610">
    <property type="entry name" value="RecJ"/>
</dbReference>
<evidence type="ECO:0000256" key="5">
    <source>
        <dbReference type="ARBA" id="ARBA00022839"/>
    </source>
</evidence>
<dbReference type="NCBIfam" id="TIGR00644">
    <property type="entry name" value="recJ"/>
    <property type="match status" value="1"/>
</dbReference>
<keyword evidence="12" id="KW-1185">Reference proteome</keyword>
<dbReference type="PANTHER" id="PTHR30255:SF2">
    <property type="entry name" value="SINGLE-STRANDED-DNA-SPECIFIC EXONUCLEASE RECJ"/>
    <property type="match status" value="1"/>
</dbReference>
<feature type="coiled-coil region" evidence="6">
    <location>
        <begin position="318"/>
        <end position="345"/>
    </location>
</feature>
<evidence type="ECO:0000256" key="3">
    <source>
        <dbReference type="ARBA" id="ARBA00022722"/>
    </source>
</evidence>
<feature type="domain" description="RecJ OB" evidence="10">
    <location>
        <begin position="464"/>
        <end position="567"/>
    </location>
</feature>
<feature type="region of interest" description="Disordered" evidence="7">
    <location>
        <begin position="585"/>
        <end position="618"/>
    </location>
</feature>
<feature type="domain" description="DDH" evidence="8">
    <location>
        <begin position="87"/>
        <end position="237"/>
    </location>
</feature>
<keyword evidence="5 11" id="KW-0269">Exonuclease</keyword>
<evidence type="ECO:0000256" key="4">
    <source>
        <dbReference type="ARBA" id="ARBA00022801"/>
    </source>
</evidence>
<dbReference type="Proteomes" id="UP001332192">
    <property type="component" value="Chromosome"/>
</dbReference>
<dbReference type="EMBL" id="CP141615">
    <property type="protein sequence ID" value="WRP18296.1"/>
    <property type="molecule type" value="Genomic_DNA"/>
</dbReference>
<evidence type="ECO:0000259" key="8">
    <source>
        <dbReference type="Pfam" id="PF01368"/>
    </source>
</evidence>